<name>K0WT54_9BACT</name>
<sequence>MGTIIHFEKAMNAKNLWILTEERPKKEVLKTIFEYFAKDHQCGFFGDTLRIIPILNEKHEFAFIYEVVGFTCAKVNRVFIKTISGYSSFVDFLIFYQDAMPVQTDTPIYAIEETKTDDKKSRNTGVFQRCTKFVFVKHYYPSVKMIMLYALQVEQKKEPTQTYIFGTRLLLTFGVEILGKILNPNVFKPFTSINDIIAFKQNMRKAPKGNVPIIIFKENDKISISGRLYKNKGLSHDPNIGALSILSAILRMLGWTRKIEIIRHGLLPQHVGVRNKFIQVANLLKIKLENLEIPQTNMPEFYWKYDTTGEKLGTIFIHIIVENFTEGYSIFENHAGCEKGYFMKSDGTPIPLAKYNDRKKYKEGDKKEKIAIPDLVLIDISENETITIEGKKYQFRQQGIRELEDYDSFEKRYLKYYYPDYKVVRTVVLYGSREERIIEAQIGFLLNKDGKLVLGIQAPLLFRRAIAHLLDYWN</sequence>
<comment type="caution">
    <text evidence="1">The sequence shown here is derived from an EMBL/GenBank/DDBJ whole genome shotgun (WGS) entry which is preliminary data.</text>
</comment>
<organism evidence="1 2">
    <name type="scientific">Barnesiella intestinihominis YIT 11860</name>
    <dbReference type="NCBI Taxonomy" id="742726"/>
    <lineage>
        <taxon>Bacteria</taxon>
        <taxon>Pseudomonadati</taxon>
        <taxon>Bacteroidota</taxon>
        <taxon>Bacteroidia</taxon>
        <taxon>Bacteroidales</taxon>
        <taxon>Barnesiellaceae</taxon>
        <taxon>Barnesiella</taxon>
    </lineage>
</organism>
<evidence type="ECO:0000313" key="2">
    <source>
        <dbReference type="Proteomes" id="UP000006044"/>
    </source>
</evidence>
<dbReference type="AlphaFoldDB" id="K0WT54"/>
<dbReference type="EMBL" id="ADLE01000016">
    <property type="protein sequence ID" value="EJZ62482.1"/>
    <property type="molecule type" value="Genomic_DNA"/>
</dbReference>
<dbReference type="PATRIC" id="fig|742726.3.peg.2506"/>
<evidence type="ECO:0000313" key="1">
    <source>
        <dbReference type="EMBL" id="EJZ62482.1"/>
    </source>
</evidence>
<protein>
    <submittedName>
        <fullName evidence="1">Uncharacterized protein</fullName>
    </submittedName>
</protein>
<proteinExistence type="predicted"/>
<dbReference type="eggNOG" id="ENOG502Z94W">
    <property type="taxonomic scope" value="Bacteria"/>
</dbReference>
<keyword evidence="2" id="KW-1185">Reference proteome</keyword>
<accession>K0WT54</accession>
<dbReference type="Proteomes" id="UP000006044">
    <property type="component" value="Unassembled WGS sequence"/>
</dbReference>
<dbReference type="STRING" id="742726.HMPREF9448_02396"/>
<reference evidence="1 2" key="1">
    <citation type="submission" date="2012-08" db="EMBL/GenBank/DDBJ databases">
        <title>The Genome Sequence of Barnesiella intestinihominis YIT 11860.</title>
        <authorList>
            <consortium name="The Broad Institute Genome Sequencing Platform"/>
            <person name="Earl A."/>
            <person name="Ward D."/>
            <person name="Feldgarden M."/>
            <person name="Gevers D."/>
            <person name="Morotomi M."/>
            <person name="Walker B."/>
            <person name="Young S.K."/>
            <person name="Zeng Q."/>
            <person name="Gargeya S."/>
            <person name="Fitzgerald M."/>
            <person name="Haas B."/>
            <person name="Abouelleil A."/>
            <person name="Alvarado L."/>
            <person name="Arachchi H.M."/>
            <person name="Berlin A.M."/>
            <person name="Chapman S.B."/>
            <person name="Goldberg J."/>
            <person name="Griggs A."/>
            <person name="Gujja S."/>
            <person name="Hansen M."/>
            <person name="Howarth C."/>
            <person name="Imamovic A."/>
            <person name="Larimer J."/>
            <person name="McCowen C."/>
            <person name="Montmayeur A."/>
            <person name="Murphy C."/>
            <person name="Neiman D."/>
            <person name="Pearson M."/>
            <person name="Priest M."/>
            <person name="Roberts A."/>
            <person name="Saif S."/>
            <person name="Shea T."/>
            <person name="Sisk P."/>
            <person name="Sykes S."/>
            <person name="Wortman J."/>
            <person name="Nusbaum C."/>
            <person name="Birren B."/>
        </authorList>
    </citation>
    <scope>NUCLEOTIDE SEQUENCE [LARGE SCALE GENOMIC DNA]</scope>
    <source>
        <strain evidence="1 2">YIT 11860</strain>
    </source>
</reference>
<dbReference type="HOGENOM" id="CLU_044574_0_0_10"/>
<gene>
    <name evidence="1" type="ORF">HMPREF9448_02396</name>
</gene>